<comment type="caution">
    <text evidence="1">The sequence shown here is derived from an EMBL/GenBank/DDBJ whole genome shotgun (WGS) entry which is preliminary data.</text>
</comment>
<dbReference type="InterPro" id="IPR002636">
    <property type="entry name" value="DUF29"/>
</dbReference>
<evidence type="ECO:0000313" key="2">
    <source>
        <dbReference type="Proteomes" id="UP000767446"/>
    </source>
</evidence>
<name>A0A941GWJ1_9CHRO</name>
<dbReference type="Gene3D" id="1.20.1220.20">
    <property type="entry name" value="Uncharcterised protein PF01724"/>
    <property type="match status" value="1"/>
</dbReference>
<reference evidence="1" key="1">
    <citation type="submission" date="2021-02" db="EMBL/GenBank/DDBJ databases">
        <title>Metagenome analyses of Stigonema ocellatum DSM 106950, Chlorogloea purpurea SAG 13.99 and Gomphosphaeria aponina DSM 107014.</title>
        <authorList>
            <person name="Marter P."/>
            <person name="Huang S."/>
        </authorList>
    </citation>
    <scope>NUCLEOTIDE SEQUENCE</scope>
    <source>
        <strain evidence="1">JP213</strain>
    </source>
</reference>
<protein>
    <submittedName>
        <fullName evidence="1">DUF29 domain-containing protein</fullName>
    </submittedName>
</protein>
<dbReference type="Pfam" id="PF01724">
    <property type="entry name" value="DUF29"/>
    <property type="match status" value="1"/>
</dbReference>
<dbReference type="PANTHER" id="PTHR34235">
    <property type="entry name" value="SLR1203 PROTEIN-RELATED"/>
    <property type="match status" value="1"/>
</dbReference>
<dbReference type="PANTHER" id="PTHR34235:SF3">
    <property type="entry name" value="SLR1203 PROTEIN"/>
    <property type="match status" value="1"/>
</dbReference>
<gene>
    <name evidence="1" type="ORF">DSM107014_08440</name>
</gene>
<proteinExistence type="predicted"/>
<dbReference type="EMBL" id="JADQBC010000048">
    <property type="protein sequence ID" value="MBR8827916.1"/>
    <property type="molecule type" value="Genomic_DNA"/>
</dbReference>
<dbReference type="Proteomes" id="UP000767446">
    <property type="component" value="Unassembled WGS sequence"/>
</dbReference>
<evidence type="ECO:0000313" key="1">
    <source>
        <dbReference type="EMBL" id="MBR8827916.1"/>
    </source>
</evidence>
<sequence>MNNQLLKTSASLNSLLYEQDYYLWLENTVKLLREGNLSELDTANLLAEIEAMSRNEKRALTSNLLVILVHLLKYKYQPEKPSRSWRSSLLEHRRRLRDSLADSPSLKPYFQEVFNLCYKDSRKQAAVETGLFLDTFPPAPPFTFDEVLNPDYLPD</sequence>
<accession>A0A941GWJ1</accession>
<dbReference type="AlphaFoldDB" id="A0A941GWJ1"/>
<organism evidence="1 2">
    <name type="scientific">Gomphosphaeria aponina SAG 52.96 = DSM 107014</name>
    <dbReference type="NCBI Taxonomy" id="1521640"/>
    <lineage>
        <taxon>Bacteria</taxon>
        <taxon>Bacillati</taxon>
        <taxon>Cyanobacteriota</taxon>
        <taxon>Cyanophyceae</taxon>
        <taxon>Oscillatoriophycideae</taxon>
        <taxon>Chroococcales</taxon>
        <taxon>Gomphosphaeriaceae</taxon>
        <taxon>Gomphosphaeria</taxon>
    </lineage>
</organism>